<organism evidence="1 2">
    <name type="scientific">Melastoma candidum</name>
    <dbReference type="NCBI Taxonomy" id="119954"/>
    <lineage>
        <taxon>Eukaryota</taxon>
        <taxon>Viridiplantae</taxon>
        <taxon>Streptophyta</taxon>
        <taxon>Embryophyta</taxon>
        <taxon>Tracheophyta</taxon>
        <taxon>Spermatophyta</taxon>
        <taxon>Magnoliopsida</taxon>
        <taxon>eudicotyledons</taxon>
        <taxon>Gunneridae</taxon>
        <taxon>Pentapetalae</taxon>
        <taxon>rosids</taxon>
        <taxon>malvids</taxon>
        <taxon>Myrtales</taxon>
        <taxon>Melastomataceae</taxon>
        <taxon>Melastomatoideae</taxon>
        <taxon>Melastomateae</taxon>
        <taxon>Melastoma</taxon>
    </lineage>
</organism>
<evidence type="ECO:0000313" key="2">
    <source>
        <dbReference type="Proteomes" id="UP001057402"/>
    </source>
</evidence>
<accession>A0ACB9SGG9</accession>
<dbReference type="EMBL" id="CM042881">
    <property type="protein sequence ID" value="KAI4387277.1"/>
    <property type="molecule type" value="Genomic_DNA"/>
</dbReference>
<comment type="caution">
    <text evidence="1">The sequence shown here is derived from an EMBL/GenBank/DDBJ whole genome shotgun (WGS) entry which is preliminary data.</text>
</comment>
<name>A0ACB9SGG9_9MYRT</name>
<sequence>MFSTTPPQPIHSTETLRPSSPLVLRIIPRVPVPPTPRSINPPMAQLPSDAKKATPRSIQSSFHATQETCNQSKTLWPSCSQGRGGEPFICTFLRLVLGSVSMYTIVPCSVEGEG</sequence>
<proteinExistence type="predicted"/>
<reference evidence="2" key="1">
    <citation type="journal article" date="2023" name="Front. Plant Sci.">
        <title>Chromosomal-level genome assembly of Melastoma candidum provides insights into trichome evolution.</title>
        <authorList>
            <person name="Zhong Y."/>
            <person name="Wu W."/>
            <person name="Sun C."/>
            <person name="Zou P."/>
            <person name="Liu Y."/>
            <person name="Dai S."/>
            <person name="Zhou R."/>
        </authorList>
    </citation>
    <scope>NUCLEOTIDE SEQUENCE [LARGE SCALE GENOMIC DNA]</scope>
</reference>
<keyword evidence="2" id="KW-1185">Reference proteome</keyword>
<protein>
    <submittedName>
        <fullName evidence="1">Uncharacterized protein</fullName>
    </submittedName>
</protein>
<dbReference type="Proteomes" id="UP001057402">
    <property type="component" value="Chromosome 2"/>
</dbReference>
<gene>
    <name evidence="1" type="ORF">MLD38_005120</name>
</gene>
<evidence type="ECO:0000313" key="1">
    <source>
        <dbReference type="EMBL" id="KAI4387277.1"/>
    </source>
</evidence>